<evidence type="ECO:0000256" key="5">
    <source>
        <dbReference type="ARBA" id="ARBA00022598"/>
    </source>
</evidence>
<dbReference type="InterPro" id="IPR006194">
    <property type="entry name" value="Gly-tRNA-synth_heterodimer"/>
</dbReference>
<evidence type="ECO:0000256" key="9">
    <source>
        <dbReference type="ARBA" id="ARBA00023146"/>
    </source>
</evidence>
<keyword evidence="13" id="KW-1185">Reference proteome</keyword>
<sequence length="245" mass="29843">MNIINKIFFYWKNKFYLKIYCKNNFSGAATYNLLNVKFLLKNNYFYLFFIQDCYRQFDSYIKKKNKLSIHKQIQVICNPISINFLNLYKESIFYLNKIIFKKDNWKSPLLGAKGIGYECLFLNIEISQITLFNYFGNKKLYNPILEITYGLERIKKNKIINFIYEKFNAINNLFLKINFKKMIFLFFLCYLNLKKKNFLISYYLYVKITNIFNLLDEFYFNNNYNRIKIINILKKISEKIINLIC</sequence>
<dbReference type="PANTHER" id="PTHR30075:SF2">
    <property type="entry name" value="GLYCINE--TRNA LIGASE, CHLOROPLASTIC_MITOCHONDRIAL 2"/>
    <property type="match status" value="1"/>
</dbReference>
<dbReference type="EC" id="6.1.1.14" evidence="3"/>
<evidence type="ECO:0000256" key="11">
    <source>
        <dbReference type="ARBA" id="ARBA00047937"/>
    </source>
</evidence>
<reference evidence="12 13" key="1">
    <citation type="journal article" date="2012" name="Mol. Biol. Evol.">
        <title>Genome reduction and co-evolution between the primary and secondary bacterial symbionts of psyllids.</title>
        <authorList>
            <person name="Sloan D.B."/>
            <person name="Moran N.A."/>
        </authorList>
    </citation>
    <scope>NUCLEOTIDE SEQUENCE [LARGE SCALE GENOMIC DNA]</scope>
    <source>
        <strain evidence="12 13">HC</strain>
    </source>
</reference>
<dbReference type="AlphaFoldDB" id="J3Z1C3"/>
<evidence type="ECO:0000313" key="12">
    <source>
        <dbReference type="EMBL" id="AFP84044.1"/>
    </source>
</evidence>
<proteinExistence type="inferred from homology"/>
<evidence type="ECO:0000256" key="1">
    <source>
        <dbReference type="ARBA" id="ARBA00008226"/>
    </source>
</evidence>
<evidence type="ECO:0000256" key="6">
    <source>
        <dbReference type="ARBA" id="ARBA00022741"/>
    </source>
</evidence>
<evidence type="ECO:0000256" key="7">
    <source>
        <dbReference type="ARBA" id="ARBA00022840"/>
    </source>
</evidence>
<dbReference type="GO" id="GO:0006426">
    <property type="term" value="P:glycyl-tRNA aminoacylation"/>
    <property type="evidence" value="ECO:0007669"/>
    <property type="project" value="InterPro"/>
</dbReference>
<keyword evidence="8" id="KW-0648">Protein biosynthesis</keyword>
<dbReference type="InterPro" id="IPR045864">
    <property type="entry name" value="aa-tRNA-synth_II/BPL/LPL"/>
</dbReference>
<dbReference type="SUPFAM" id="SSF55681">
    <property type="entry name" value="Class II aaRS and biotin synthetases"/>
    <property type="match status" value="1"/>
</dbReference>
<gene>
    <name evidence="12" type="primary">glyQ</name>
    <name evidence="12" type="ORF">A353_0220</name>
</gene>
<evidence type="ECO:0000256" key="2">
    <source>
        <dbReference type="ARBA" id="ARBA00011209"/>
    </source>
</evidence>
<keyword evidence="6" id="KW-0547">Nucleotide-binding</keyword>
<evidence type="ECO:0000256" key="10">
    <source>
        <dbReference type="ARBA" id="ARBA00031660"/>
    </source>
</evidence>
<dbReference type="InterPro" id="IPR002310">
    <property type="entry name" value="Gly-tRNA_ligase_asu"/>
</dbReference>
<organism evidence="12 13">
    <name type="scientific">Candidatus Carsonella ruddii HC isolate Thao2000</name>
    <dbReference type="NCBI Taxonomy" id="1202538"/>
    <lineage>
        <taxon>Bacteria</taxon>
        <taxon>Pseudomonadati</taxon>
        <taxon>Pseudomonadota</taxon>
        <taxon>Gammaproteobacteria</taxon>
        <taxon>Oceanospirillales</taxon>
        <taxon>Halomonadaceae</taxon>
        <taxon>Zymobacter group</taxon>
        <taxon>Candidatus Carsonella</taxon>
    </lineage>
</organism>
<dbReference type="GO" id="GO:0005524">
    <property type="term" value="F:ATP binding"/>
    <property type="evidence" value="ECO:0007669"/>
    <property type="project" value="UniProtKB-KW"/>
</dbReference>
<keyword evidence="5" id="KW-0436">Ligase</keyword>
<comment type="subunit">
    <text evidence="2">Tetramer of two alpha and two beta subunits.</text>
</comment>
<name>J3Z1C3_CARRU</name>
<dbReference type="GeneID" id="67454759"/>
<evidence type="ECO:0000256" key="3">
    <source>
        <dbReference type="ARBA" id="ARBA00012829"/>
    </source>
</evidence>
<dbReference type="PANTHER" id="PTHR30075">
    <property type="entry name" value="GLYCYL-TRNA SYNTHETASE"/>
    <property type="match status" value="1"/>
</dbReference>
<dbReference type="KEGG" id="crh:A353_0220"/>
<evidence type="ECO:0000313" key="13">
    <source>
        <dbReference type="Proteomes" id="UP000003934"/>
    </source>
</evidence>
<keyword evidence="9 12" id="KW-0030">Aminoacyl-tRNA synthetase</keyword>
<evidence type="ECO:0000256" key="8">
    <source>
        <dbReference type="ARBA" id="ARBA00022917"/>
    </source>
</evidence>
<dbReference type="STRING" id="1202538.A353_0220"/>
<evidence type="ECO:0000256" key="4">
    <source>
        <dbReference type="ARBA" id="ARBA00018257"/>
    </source>
</evidence>
<comment type="similarity">
    <text evidence="1">Belongs to the class-II aminoacyl-tRNA synthetase family.</text>
</comment>
<dbReference type="OrthoDB" id="9802183at2"/>
<dbReference type="GO" id="GO:0004820">
    <property type="term" value="F:glycine-tRNA ligase activity"/>
    <property type="evidence" value="ECO:0007669"/>
    <property type="project" value="UniProtKB-EC"/>
</dbReference>
<dbReference type="PROSITE" id="PS50861">
    <property type="entry name" value="AA_TRNA_LIGASE_II_GLYAB"/>
    <property type="match status" value="1"/>
</dbReference>
<dbReference type="RefSeq" id="WP_014887344.1">
    <property type="nucleotide sequence ID" value="NC_018416.1"/>
</dbReference>
<dbReference type="EMBL" id="CP003543">
    <property type="protein sequence ID" value="AFP84044.1"/>
    <property type="molecule type" value="Genomic_DNA"/>
</dbReference>
<dbReference type="PATRIC" id="fig|1202538.3.peg.189"/>
<dbReference type="Gene3D" id="3.30.930.10">
    <property type="entry name" value="Bira Bifunctional Protein, Domain 2"/>
    <property type="match status" value="1"/>
</dbReference>
<dbReference type="GO" id="GO:0005829">
    <property type="term" value="C:cytosol"/>
    <property type="evidence" value="ECO:0007669"/>
    <property type="project" value="TreeGrafter"/>
</dbReference>
<comment type="catalytic activity">
    <reaction evidence="11">
        <text>tRNA(Gly) + glycine + ATP = glycyl-tRNA(Gly) + AMP + diphosphate</text>
        <dbReference type="Rhea" id="RHEA:16013"/>
        <dbReference type="Rhea" id="RHEA-COMP:9664"/>
        <dbReference type="Rhea" id="RHEA-COMP:9683"/>
        <dbReference type="ChEBI" id="CHEBI:30616"/>
        <dbReference type="ChEBI" id="CHEBI:33019"/>
        <dbReference type="ChEBI" id="CHEBI:57305"/>
        <dbReference type="ChEBI" id="CHEBI:78442"/>
        <dbReference type="ChEBI" id="CHEBI:78522"/>
        <dbReference type="ChEBI" id="CHEBI:456215"/>
        <dbReference type="EC" id="6.1.1.14"/>
    </reaction>
</comment>
<keyword evidence="7" id="KW-0067">ATP-binding</keyword>
<dbReference type="Pfam" id="PF02091">
    <property type="entry name" value="tRNA-synt_2e"/>
    <property type="match status" value="1"/>
</dbReference>
<accession>J3Z1C3</accession>
<dbReference type="Proteomes" id="UP000003934">
    <property type="component" value="Chromosome"/>
</dbReference>
<dbReference type="HOGENOM" id="CLU_1122971_0_0_6"/>
<protein>
    <recommendedName>
        <fullName evidence="4">Glycine--tRNA ligase alpha subunit</fullName>
        <ecNumber evidence="3">6.1.1.14</ecNumber>
    </recommendedName>
    <alternativeName>
        <fullName evidence="10">Glycyl-tRNA synthetase alpha subunit</fullName>
    </alternativeName>
</protein>